<protein>
    <submittedName>
        <fullName evidence="4">Uncharacterized protein</fullName>
    </submittedName>
</protein>
<feature type="chain" id="PRO_5034704639" evidence="3">
    <location>
        <begin position="20"/>
        <end position="283"/>
    </location>
</feature>
<dbReference type="Proteomes" id="UP000636479">
    <property type="component" value="Unassembled WGS sequence"/>
</dbReference>
<dbReference type="GeneID" id="59340937"/>
<keyword evidence="5" id="KW-1185">Reference proteome</keyword>
<accession>A0A8H6WIN1</accession>
<gene>
    <name evidence="4" type="ORF">MIND_00149500</name>
</gene>
<sequence>MRPIHLVYLVLSAAAFVAANPISPARSPTSDTTHRLAVRQSSPADGDASPDVVLPPVEEVFALMAAPDTTAPSLASSVASSVVSPSPSTPSPLEKAQQSKPAPGTTHPSRLIFVAVVILAMLAVIIAVYVFSHHRHQMRMSKLDQLDGVSVIKKQGSDKDDEKHCSIVDISRNFPRSKFSVTSSDYPISARGTVTSYASTSDASTDDGNYDQHRDSVYAREQDRGMMDPAHFFALRSSSMSASPPRHSRIGSEPAFGIPRYDERSSRRSRSVTVSGGSMHWQY</sequence>
<feature type="region of interest" description="Disordered" evidence="1">
    <location>
        <begin position="239"/>
        <end position="283"/>
    </location>
</feature>
<feature type="region of interest" description="Disordered" evidence="1">
    <location>
        <begin position="80"/>
        <end position="105"/>
    </location>
</feature>
<keyword evidence="2" id="KW-0472">Membrane</keyword>
<evidence type="ECO:0000256" key="2">
    <source>
        <dbReference type="SAM" id="Phobius"/>
    </source>
</evidence>
<evidence type="ECO:0000313" key="4">
    <source>
        <dbReference type="EMBL" id="KAF7316308.1"/>
    </source>
</evidence>
<feature type="signal peptide" evidence="3">
    <location>
        <begin position="1"/>
        <end position="19"/>
    </location>
</feature>
<dbReference type="EMBL" id="JACAZF010000001">
    <property type="protein sequence ID" value="KAF7316308.1"/>
    <property type="molecule type" value="Genomic_DNA"/>
</dbReference>
<feature type="region of interest" description="Disordered" evidence="1">
    <location>
        <begin position="22"/>
        <end position="51"/>
    </location>
</feature>
<reference evidence="4" key="1">
    <citation type="submission" date="2020-05" db="EMBL/GenBank/DDBJ databases">
        <title>Mycena genomes resolve the evolution of fungal bioluminescence.</title>
        <authorList>
            <person name="Tsai I.J."/>
        </authorList>
    </citation>
    <scope>NUCLEOTIDE SEQUENCE</scope>
    <source>
        <strain evidence="4">171206Taipei</strain>
    </source>
</reference>
<evidence type="ECO:0000256" key="1">
    <source>
        <dbReference type="SAM" id="MobiDB-lite"/>
    </source>
</evidence>
<keyword evidence="2" id="KW-0812">Transmembrane</keyword>
<dbReference type="AlphaFoldDB" id="A0A8H6WIN1"/>
<comment type="caution">
    <text evidence="4">The sequence shown here is derived from an EMBL/GenBank/DDBJ whole genome shotgun (WGS) entry which is preliminary data.</text>
</comment>
<feature type="transmembrane region" description="Helical" evidence="2">
    <location>
        <begin position="111"/>
        <end position="132"/>
    </location>
</feature>
<keyword evidence="2" id="KW-1133">Transmembrane helix</keyword>
<evidence type="ECO:0000256" key="3">
    <source>
        <dbReference type="SAM" id="SignalP"/>
    </source>
</evidence>
<name>A0A8H6WIN1_9AGAR</name>
<proteinExistence type="predicted"/>
<dbReference type="OrthoDB" id="3051118at2759"/>
<dbReference type="RefSeq" id="XP_037226331.1">
    <property type="nucleotide sequence ID" value="XM_037358421.1"/>
</dbReference>
<keyword evidence="3" id="KW-0732">Signal</keyword>
<evidence type="ECO:0000313" key="5">
    <source>
        <dbReference type="Proteomes" id="UP000636479"/>
    </source>
</evidence>
<organism evidence="4 5">
    <name type="scientific">Mycena indigotica</name>
    <dbReference type="NCBI Taxonomy" id="2126181"/>
    <lineage>
        <taxon>Eukaryota</taxon>
        <taxon>Fungi</taxon>
        <taxon>Dikarya</taxon>
        <taxon>Basidiomycota</taxon>
        <taxon>Agaricomycotina</taxon>
        <taxon>Agaricomycetes</taxon>
        <taxon>Agaricomycetidae</taxon>
        <taxon>Agaricales</taxon>
        <taxon>Marasmiineae</taxon>
        <taxon>Mycenaceae</taxon>
        <taxon>Mycena</taxon>
    </lineage>
</organism>